<dbReference type="SUPFAM" id="SSF56003">
    <property type="entry name" value="Molybdenum cofactor-binding domain"/>
    <property type="match status" value="2"/>
</dbReference>
<reference evidence="2 3" key="1">
    <citation type="submission" date="2020-03" db="EMBL/GenBank/DDBJ databases">
        <title>WGS of actinomycetes isolated from Thailand.</title>
        <authorList>
            <person name="Thawai C."/>
        </authorList>
    </citation>
    <scope>NUCLEOTIDE SEQUENCE [LARGE SCALE GENOMIC DNA]</scope>
    <source>
        <strain evidence="2 3">FMUSA5-5</strain>
    </source>
</reference>
<protein>
    <submittedName>
        <fullName evidence="2">Molybdopterin-dependent oxidoreductase</fullName>
    </submittedName>
</protein>
<dbReference type="Gene3D" id="3.30.365.10">
    <property type="entry name" value="Aldehyde oxidase/xanthine dehydrogenase, molybdopterin binding domain"/>
    <property type="match status" value="2"/>
</dbReference>
<dbReference type="Pfam" id="PF02738">
    <property type="entry name" value="MoCoBD_1"/>
    <property type="match status" value="1"/>
</dbReference>
<proteinExistence type="predicted"/>
<dbReference type="PANTHER" id="PTHR47495">
    <property type="entry name" value="ALDEHYDE DEHYDROGENASE"/>
    <property type="match status" value="1"/>
</dbReference>
<accession>A0ABX1BHV3</accession>
<evidence type="ECO:0000313" key="3">
    <source>
        <dbReference type="Proteomes" id="UP000696294"/>
    </source>
</evidence>
<dbReference type="EMBL" id="JAATEP010000032">
    <property type="protein sequence ID" value="NJP94866.1"/>
    <property type="molecule type" value="Genomic_DNA"/>
</dbReference>
<dbReference type="InterPro" id="IPR008274">
    <property type="entry name" value="AldOxase/xan_DH_MoCoBD1"/>
</dbReference>
<dbReference type="Proteomes" id="UP000696294">
    <property type="component" value="Unassembled WGS sequence"/>
</dbReference>
<gene>
    <name evidence="2" type="ORF">HCN51_36455</name>
</gene>
<feature type="domain" description="Aldehyde oxidase/xanthine dehydrogenase first molybdopterin binding" evidence="1">
    <location>
        <begin position="3"/>
        <end position="107"/>
    </location>
</feature>
<dbReference type="InterPro" id="IPR052516">
    <property type="entry name" value="N-heterocyclic_Hydroxylase"/>
</dbReference>
<organism evidence="2 3">
    <name type="scientific">Nonomuraea composti</name>
    <dbReference type="NCBI Taxonomy" id="2720023"/>
    <lineage>
        <taxon>Bacteria</taxon>
        <taxon>Bacillati</taxon>
        <taxon>Actinomycetota</taxon>
        <taxon>Actinomycetes</taxon>
        <taxon>Streptosporangiales</taxon>
        <taxon>Streptosporangiaceae</taxon>
        <taxon>Nonomuraea</taxon>
    </lineage>
</organism>
<keyword evidence="3" id="KW-1185">Reference proteome</keyword>
<dbReference type="PANTHER" id="PTHR47495:SF1">
    <property type="entry name" value="BLL3820 PROTEIN"/>
    <property type="match status" value="1"/>
</dbReference>
<evidence type="ECO:0000259" key="1">
    <source>
        <dbReference type="Pfam" id="PF02738"/>
    </source>
</evidence>
<dbReference type="RefSeq" id="WP_168016071.1">
    <property type="nucleotide sequence ID" value="NZ_JAATEP010000032.1"/>
</dbReference>
<evidence type="ECO:0000313" key="2">
    <source>
        <dbReference type="EMBL" id="NJP94866.1"/>
    </source>
</evidence>
<comment type="caution">
    <text evidence="2">The sequence shown here is derived from an EMBL/GenBank/DDBJ whole genome shotgun (WGS) entry which is preliminary data.</text>
</comment>
<name>A0ABX1BHV3_9ACTN</name>
<sequence length="221" mass="23979">MRWVSQLLTRAFGLEQARIRVIPPHVRGGFASKAYPVSCATLALMGARLIPDRPVEFTLTRQQMFALLDYRPAAIQRVRLSSHAGRRVTALTHDVIQQTASAEEYTGRMINSKTASPSSSAAWVQGLSMALHEQSVADPRFGRVVNNDLAGYHVAVNADVDAVEVGYVGEPDLYFNPMGSRGIDEIGIMGTAAAIADAVHHATGIRVRVLPITLDKLALFS</sequence>
<dbReference type="InterPro" id="IPR037165">
    <property type="entry name" value="AldOxase/xan_DH_Mopterin-bd_sf"/>
</dbReference>